<dbReference type="AlphaFoldDB" id="Q95KE1"/>
<name>Q95KE1_MACFA</name>
<dbReference type="EMBL" id="AB062934">
    <property type="protein sequence ID" value="BAB60728.1"/>
    <property type="molecule type" value="mRNA"/>
</dbReference>
<evidence type="ECO:0000313" key="1">
    <source>
        <dbReference type="EMBL" id="BAB60728.1"/>
    </source>
</evidence>
<dbReference type="PANTHER" id="PTHR46254">
    <property type="entry name" value="PROTEIN GVQW1-RELATED"/>
    <property type="match status" value="1"/>
</dbReference>
<proteinExistence type="evidence at transcript level"/>
<reference evidence="1" key="1">
    <citation type="journal article" date="2002" name="Genome Biol.">
        <title>Prediction of unidentified human genes on the basis of sequence similarity to novel cDNAs from cynomolgus monkey brain.</title>
        <authorList>
            <person name="Osada N."/>
            <person name="Hida M."/>
            <person name="Kusuda J."/>
            <person name="Tanuma R."/>
            <person name="Hirata M."/>
            <person name="Hirai M."/>
            <person name="Terao K."/>
            <person name="Suzuki Y."/>
            <person name="Sugano S."/>
            <person name="Hashimoto K."/>
        </authorList>
    </citation>
    <scope>NUCLEOTIDE SEQUENCE</scope>
    <source>
        <tissue evidence="1">Frontal lobe left</tissue>
    </source>
</reference>
<protein>
    <submittedName>
        <fullName evidence="1">Uncharacterized protein</fullName>
    </submittedName>
</protein>
<organism evidence="1">
    <name type="scientific">Macaca fascicularis</name>
    <name type="common">Crab-eating macaque</name>
    <name type="synonym">Cynomolgus monkey</name>
    <dbReference type="NCBI Taxonomy" id="9541"/>
    <lineage>
        <taxon>Eukaryota</taxon>
        <taxon>Metazoa</taxon>
        <taxon>Chordata</taxon>
        <taxon>Craniata</taxon>
        <taxon>Vertebrata</taxon>
        <taxon>Euteleostomi</taxon>
        <taxon>Mammalia</taxon>
        <taxon>Eutheria</taxon>
        <taxon>Euarchontoglires</taxon>
        <taxon>Primates</taxon>
        <taxon>Haplorrhini</taxon>
        <taxon>Catarrhini</taxon>
        <taxon>Cercopithecidae</taxon>
        <taxon>Cercopithecinae</taxon>
        <taxon>Macaca</taxon>
    </lineage>
</organism>
<sequence>MRFYILRKCQSIKDSSCTTGALAQGALIPENPRLHSQHSSHCLSSAVPRQAAVLFFAVSLFGEEFCQNCRFSFLSFFFFFFKTESCSVSQAGVQWRDLGSPQPPPPRFTQFFCLSLPSSWDYRHPPPHPANFLYF</sequence>
<accession>Q95KE1</accession>